<dbReference type="Proteomes" id="UP001168575">
    <property type="component" value="Unassembled WGS sequence"/>
</dbReference>
<dbReference type="EMBL" id="JAUMVS010000373">
    <property type="protein sequence ID" value="MDO4842920.1"/>
    <property type="molecule type" value="Genomic_DNA"/>
</dbReference>
<dbReference type="AlphaFoldDB" id="A0AA43RJJ9"/>
<dbReference type="PROSITE" id="PS51257">
    <property type="entry name" value="PROKAR_LIPOPROTEIN"/>
    <property type="match status" value="1"/>
</dbReference>
<accession>A0AA43RJJ9</accession>
<evidence type="ECO:0008006" key="3">
    <source>
        <dbReference type="Google" id="ProtNLM"/>
    </source>
</evidence>
<proteinExistence type="predicted"/>
<protein>
    <recommendedName>
        <fullName evidence="3">Lipoprotein</fullName>
    </recommendedName>
</protein>
<feature type="non-terminal residue" evidence="1">
    <location>
        <position position="180"/>
    </location>
</feature>
<sequence>MKKRLSKLALAALLLLLGTALLGCSLPEKMDLFTQSESMNFRNLMPGDKREVVIQAANTLTEYDYVDVYMRAILHDEQSNQPVQEDVTSVEPSVAEMNEFLSHLHMTVDNVKDGAQTRIFDGHAAETDGLTENVKLGSYRKGEVGELRVTIEMPIDLGNEYADRAGEVDWLFTLEGKMDP</sequence>
<name>A0AA43RJJ9_9ACTN</name>
<gene>
    <name evidence="1" type="ORF">Q3982_09615</name>
</gene>
<evidence type="ECO:0000313" key="1">
    <source>
        <dbReference type="EMBL" id="MDO4842920.1"/>
    </source>
</evidence>
<evidence type="ECO:0000313" key="2">
    <source>
        <dbReference type="Proteomes" id="UP001168575"/>
    </source>
</evidence>
<keyword evidence="2" id="KW-1185">Reference proteome</keyword>
<organism evidence="1 2">
    <name type="scientific">Phoenicibacter congonensis</name>
    <dbReference type="NCBI Taxonomy" id="1944646"/>
    <lineage>
        <taxon>Bacteria</taxon>
        <taxon>Bacillati</taxon>
        <taxon>Actinomycetota</taxon>
        <taxon>Coriobacteriia</taxon>
        <taxon>Eggerthellales</taxon>
        <taxon>Eggerthellaceae</taxon>
        <taxon>Phoenicibacter</taxon>
    </lineage>
</organism>
<reference evidence="1" key="1">
    <citation type="submission" date="2023-07" db="EMBL/GenBank/DDBJ databases">
        <title>Between Cages and Wild: Unraveling the Impact of Captivity on Animal Microbiomes and Antimicrobial Resistance.</title>
        <authorList>
            <person name="Schmartz G.P."/>
            <person name="Rehner J."/>
            <person name="Schuff M.J."/>
            <person name="Becker S.L."/>
            <person name="Kravczyk M."/>
            <person name="Gurevich A."/>
            <person name="Francke R."/>
            <person name="Mueller R."/>
            <person name="Keller V."/>
            <person name="Keller A."/>
        </authorList>
    </citation>
    <scope>NUCLEOTIDE SEQUENCE</scope>
    <source>
        <strain evidence="1">S12M_St_49</strain>
    </source>
</reference>
<comment type="caution">
    <text evidence="1">The sequence shown here is derived from an EMBL/GenBank/DDBJ whole genome shotgun (WGS) entry which is preliminary data.</text>
</comment>